<dbReference type="SUPFAM" id="SSF52540">
    <property type="entry name" value="P-loop containing nucleoside triphosphate hydrolases"/>
    <property type="match status" value="1"/>
</dbReference>
<protein>
    <recommendedName>
        <fullName evidence="3">AAA+ ATPase domain-containing protein</fullName>
    </recommendedName>
</protein>
<comment type="caution">
    <text evidence="1">The sequence shown here is derived from an EMBL/GenBank/DDBJ whole genome shotgun (WGS) entry which is preliminary data.</text>
</comment>
<sequence>MNAPSLQAIAHILGGEVRGTRACFPTPGHSEKDRGSWASIVPDAPDGVLIHSANGGDPIAIKNILRDAGVLPPPGARSGGVPWNPPARENRVTAKPAVYLGDGQRLAATFEYVDETGVTLYRKHRIEPGENGKPKCFSYDHVDESGKWTSGAGERRVPYRLPDLLAASADAPLYMTEGEAKADKLAGWGLLATSFKDWKADEFGQIISGRRIYILPDNDKAGRAQCDNVCQKIQRAGGETIVVELPGLPEGGDILDWEGTADDLQTLVRNLAKQGTIPTLDLVTLAECRAKPKEFAIAPLAPAGEVTFFTGKGSVGKSLLGQQLATAAALGSGTLGLTPPVMNTLYITCEDDANELHWRQEHICESLGLPMASLAHKLHLASLRGELHNELATFSVEGAIKPTAAYDRLRATLIETGAGIVFLDNVAHLFPGNENDRHQVASFVNLLNRLAGETNAAIVLLGHPNKIGDSYSGSTAWLNQVRSHFFVEHDHDTDMRTLTISKANYTRNGYQVRFFWRNGAFVGECEMEPRDANDLMQSQRVVKDSLLFLDCLRQITREGRIVSDRSCKTYAPHVFADMPEAKGIKKARLEKAMSLLFRQGKIERAELARGSDRHRKFGLRETVCHGED</sequence>
<dbReference type="EMBL" id="QXFL01000005">
    <property type="protein sequence ID" value="RIV85180.1"/>
    <property type="molecule type" value="Genomic_DNA"/>
</dbReference>
<organism evidence="1 2">
    <name type="scientific">Aurantiacibacter zhengii</name>
    <dbReference type="NCBI Taxonomy" id="2307003"/>
    <lineage>
        <taxon>Bacteria</taxon>
        <taxon>Pseudomonadati</taxon>
        <taxon>Pseudomonadota</taxon>
        <taxon>Alphaproteobacteria</taxon>
        <taxon>Sphingomonadales</taxon>
        <taxon>Erythrobacteraceae</taxon>
        <taxon>Aurantiacibacter</taxon>
    </lineage>
</organism>
<gene>
    <name evidence="1" type="ORF">D2V07_12945</name>
</gene>
<dbReference type="RefSeq" id="WP_119587419.1">
    <property type="nucleotide sequence ID" value="NZ_CAWODQ010000025.1"/>
</dbReference>
<dbReference type="InterPro" id="IPR027417">
    <property type="entry name" value="P-loop_NTPase"/>
</dbReference>
<evidence type="ECO:0000313" key="1">
    <source>
        <dbReference type="EMBL" id="RIV85180.1"/>
    </source>
</evidence>
<reference evidence="1 2" key="1">
    <citation type="submission" date="2018-08" db="EMBL/GenBank/DDBJ databases">
        <title>Erythrobacter zhengii sp.nov., a bacterium isolated from deep-sea sediment.</title>
        <authorList>
            <person name="Fang C."/>
            <person name="Wu Y.-H."/>
            <person name="Sun C."/>
            <person name="Wang H."/>
            <person name="Cheng H."/>
            <person name="Meng F.-X."/>
            <person name="Wang C.-S."/>
            <person name="Xu X.-W."/>
        </authorList>
    </citation>
    <scope>NUCLEOTIDE SEQUENCE [LARGE SCALE GENOMIC DNA]</scope>
    <source>
        <strain evidence="1 2">V18</strain>
    </source>
</reference>
<accession>A0A418NR14</accession>
<evidence type="ECO:0000313" key="2">
    <source>
        <dbReference type="Proteomes" id="UP000286576"/>
    </source>
</evidence>
<dbReference type="AlphaFoldDB" id="A0A418NR14"/>
<keyword evidence="2" id="KW-1185">Reference proteome</keyword>
<dbReference type="Pfam" id="PF13481">
    <property type="entry name" value="AAA_25"/>
    <property type="match status" value="1"/>
</dbReference>
<evidence type="ECO:0008006" key="3">
    <source>
        <dbReference type="Google" id="ProtNLM"/>
    </source>
</evidence>
<dbReference type="Gene3D" id="3.40.50.300">
    <property type="entry name" value="P-loop containing nucleotide triphosphate hydrolases"/>
    <property type="match status" value="1"/>
</dbReference>
<dbReference type="Proteomes" id="UP000286576">
    <property type="component" value="Unassembled WGS sequence"/>
</dbReference>
<proteinExistence type="predicted"/>
<name>A0A418NR14_9SPHN</name>